<dbReference type="PANTHER" id="PTHR11236:SF50">
    <property type="entry name" value="AMINODEOXYCHORISMATE SYNTHASE COMPONENT 1"/>
    <property type="match status" value="1"/>
</dbReference>
<dbReference type="PRINTS" id="PR00095">
    <property type="entry name" value="ANTSNTHASEI"/>
</dbReference>
<sequence>MKPFALLDDAQGGTLELLDDLARVDPVDPDTLDDALNDGWARGWRSLAWLPYEWGKVDGAVYWFARTAALHAFPASGPGHLSPLTPDITQADHGAAVAVLHEAIAAGDSYQVNYTFRLRGRLTGDPVGLYRRLRLRQPTPFGLVAHLPEPADPWTLSLSPELFLRVEGDQVTARPMKGTATADLPPTALSADPKNRAENLMIVDLLRNDLSRVADGVEVVDLFGVERVGDLWQMSTTVQGRLRPDVTPASLLRATFPCGSITGAPKLSSMDLISRVEASPRGIYTGALGTIDPGGMRLSVAIRTLTVDAASNATLGIGAGIVADSVAALEWEESLAKATFTRPPILKEALRVIDGVAPLKAFHEKRLSAAANELGYPLPDNCIDDAVRDTPPGLWRLGLDVASDGTVEVTRSPLVPVQDVTVLLAQRPWPVGPLTHLKTSERAHLDEAWRGAEMFGAFDAIGFDEAGLVLEGGRCNVFALLDGRWVTPRAGMLPGAQRAAVLDDPSLLGTDRIDEVDLVVADLRRADRIVVTNAVRGILNAHLEERP</sequence>
<protein>
    <submittedName>
        <fullName evidence="2">Para-aminobenzoate synthetase / 4-amino-4-deoxychorismate lyase</fullName>
    </submittedName>
</protein>
<dbReference type="InterPro" id="IPR036038">
    <property type="entry name" value="Aminotransferase-like"/>
</dbReference>
<dbReference type="OrthoDB" id="3518032at2"/>
<dbReference type="Pfam" id="PF01063">
    <property type="entry name" value="Aminotran_4"/>
    <property type="match status" value="1"/>
</dbReference>
<dbReference type="InterPro" id="IPR019999">
    <property type="entry name" value="Anth_synth_I-like"/>
</dbReference>
<dbReference type="Pfam" id="PF00425">
    <property type="entry name" value="Chorismate_bind"/>
    <property type="match status" value="1"/>
</dbReference>
<dbReference type="InterPro" id="IPR015890">
    <property type="entry name" value="Chorismate_C"/>
</dbReference>
<dbReference type="PANTHER" id="PTHR11236">
    <property type="entry name" value="AMINOBENZOATE/ANTHRANILATE SYNTHASE"/>
    <property type="match status" value="1"/>
</dbReference>
<proteinExistence type="predicted"/>
<evidence type="ECO:0000259" key="1">
    <source>
        <dbReference type="Pfam" id="PF00425"/>
    </source>
</evidence>
<dbReference type="InterPro" id="IPR001544">
    <property type="entry name" value="Aminotrans_IV"/>
</dbReference>
<keyword evidence="3" id="KW-1185">Reference proteome</keyword>
<name>A0A1M6IB27_9ACTN</name>
<dbReference type="Gene3D" id="3.60.120.10">
    <property type="entry name" value="Anthranilate synthase"/>
    <property type="match status" value="1"/>
</dbReference>
<evidence type="ECO:0000313" key="2">
    <source>
        <dbReference type="EMBL" id="SHJ31682.1"/>
    </source>
</evidence>
<evidence type="ECO:0000313" key="3">
    <source>
        <dbReference type="Proteomes" id="UP000184512"/>
    </source>
</evidence>
<dbReference type="STRING" id="1123357.SAMN02745244_02218"/>
<dbReference type="RefSeq" id="WP_073188206.1">
    <property type="nucleotide sequence ID" value="NZ_FQZG01000039.1"/>
</dbReference>
<dbReference type="AlphaFoldDB" id="A0A1M6IB27"/>
<dbReference type="GO" id="GO:0016829">
    <property type="term" value="F:lyase activity"/>
    <property type="evidence" value="ECO:0007669"/>
    <property type="project" value="UniProtKB-KW"/>
</dbReference>
<dbReference type="SUPFAM" id="SSF56322">
    <property type="entry name" value="ADC synthase"/>
    <property type="match status" value="1"/>
</dbReference>
<accession>A0A1M6IB27</accession>
<dbReference type="EMBL" id="FQZG01000039">
    <property type="protein sequence ID" value="SHJ31682.1"/>
    <property type="molecule type" value="Genomic_DNA"/>
</dbReference>
<feature type="domain" description="Chorismate-utilising enzyme C-terminal" evidence="1">
    <location>
        <begin position="91"/>
        <end position="337"/>
    </location>
</feature>
<organism evidence="2 3">
    <name type="scientific">Tessaracoccus bendigoensis DSM 12906</name>
    <dbReference type="NCBI Taxonomy" id="1123357"/>
    <lineage>
        <taxon>Bacteria</taxon>
        <taxon>Bacillati</taxon>
        <taxon>Actinomycetota</taxon>
        <taxon>Actinomycetes</taxon>
        <taxon>Propionibacteriales</taxon>
        <taxon>Propionibacteriaceae</taxon>
        <taxon>Tessaracoccus</taxon>
    </lineage>
</organism>
<dbReference type="Proteomes" id="UP000184512">
    <property type="component" value="Unassembled WGS sequence"/>
</dbReference>
<dbReference type="SUPFAM" id="SSF56752">
    <property type="entry name" value="D-aminoacid aminotransferase-like PLP-dependent enzymes"/>
    <property type="match status" value="1"/>
</dbReference>
<gene>
    <name evidence="2" type="ORF">SAMN02745244_02218</name>
</gene>
<reference evidence="2 3" key="1">
    <citation type="submission" date="2016-11" db="EMBL/GenBank/DDBJ databases">
        <authorList>
            <person name="Jaros S."/>
            <person name="Januszkiewicz K."/>
            <person name="Wedrychowicz H."/>
        </authorList>
    </citation>
    <scope>NUCLEOTIDE SEQUENCE [LARGE SCALE GENOMIC DNA]</scope>
    <source>
        <strain evidence="2 3">DSM 12906</strain>
    </source>
</reference>
<dbReference type="Gene3D" id="3.20.10.10">
    <property type="entry name" value="D-amino Acid Aminotransferase, subunit A, domain 2"/>
    <property type="match status" value="1"/>
</dbReference>
<dbReference type="GO" id="GO:0046820">
    <property type="term" value="F:4-amino-4-deoxychorismate synthase activity"/>
    <property type="evidence" value="ECO:0007669"/>
    <property type="project" value="TreeGrafter"/>
</dbReference>
<keyword evidence="2" id="KW-0456">Lyase</keyword>
<dbReference type="InterPro" id="IPR043132">
    <property type="entry name" value="BCAT-like_C"/>
</dbReference>
<dbReference type="GO" id="GO:0000162">
    <property type="term" value="P:L-tryptophan biosynthetic process"/>
    <property type="evidence" value="ECO:0007669"/>
    <property type="project" value="TreeGrafter"/>
</dbReference>
<dbReference type="InterPro" id="IPR005801">
    <property type="entry name" value="ADC_synthase"/>
</dbReference>